<reference evidence="6 7" key="1">
    <citation type="submission" date="2024-08" db="EMBL/GenBank/DDBJ databases">
        <authorList>
            <person name="Cucini C."/>
            <person name="Frati F."/>
        </authorList>
    </citation>
    <scope>NUCLEOTIDE SEQUENCE [LARGE SCALE GENOMIC DNA]</scope>
</reference>
<keyword evidence="7" id="KW-1185">Reference proteome</keyword>
<dbReference type="InterPro" id="IPR020422">
    <property type="entry name" value="TYR_PHOSPHATASE_DUAL_dom"/>
</dbReference>
<evidence type="ECO:0000256" key="3">
    <source>
        <dbReference type="SAM" id="MobiDB-lite"/>
    </source>
</evidence>
<dbReference type="InterPro" id="IPR000387">
    <property type="entry name" value="Tyr_Pase_dom"/>
</dbReference>
<dbReference type="PANTHER" id="PTHR46588">
    <property type="entry name" value="SERINE/THREONINE/TYROSINE-INTERACTING PROTEIN"/>
    <property type="match status" value="1"/>
</dbReference>
<evidence type="ECO:0000313" key="7">
    <source>
        <dbReference type="Proteomes" id="UP001642540"/>
    </source>
</evidence>
<dbReference type="EMBL" id="CAXLJM020000068">
    <property type="protein sequence ID" value="CAL8122512.1"/>
    <property type="molecule type" value="Genomic_DNA"/>
</dbReference>
<dbReference type="Proteomes" id="UP001642540">
    <property type="component" value="Unassembled WGS sequence"/>
</dbReference>
<feature type="region of interest" description="Disordered" evidence="3">
    <location>
        <begin position="197"/>
        <end position="245"/>
    </location>
</feature>
<sequence>MDIIIDNDNDAEMAETIEIEPQPYPNLPINEDTDDWMYTMRRTMQEIVPNLFLGPYAAVTRTSLATLKEAGLTHIVCVRSDSEVRYIRANHPEHFQYLIVQMDDSPLESIIPKVKSVSSFIDNCLSRGGRVLVHGNGGMSRSAALVVGYIMSHYGVSYKKSHYYVQHKRFCISISEAFANQLKEYEPIYRAMHDTPKQLPGESGDGFETYSGVSKRKVDDVTEEEEESKTDGIRPRMENHTMDTE</sequence>
<accession>A0ABP1RCX0</accession>
<dbReference type="PROSITE" id="PS50056">
    <property type="entry name" value="TYR_PHOSPHATASE_2"/>
    <property type="match status" value="1"/>
</dbReference>
<dbReference type="InterPro" id="IPR020405">
    <property type="entry name" value="Atypical_DUSP_subfamA"/>
</dbReference>
<protein>
    <recommendedName>
        <fullName evidence="8">Serine/threonine/tyrosine-interacting protein</fullName>
    </recommendedName>
</protein>
<comment type="similarity">
    <text evidence="1">Belongs to the protein-tyrosine phosphatase family. Non-receptor class dual specificity subfamily.</text>
</comment>
<evidence type="ECO:0000256" key="2">
    <source>
        <dbReference type="ARBA" id="ARBA00009649"/>
    </source>
</evidence>
<dbReference type="Gene3D" id="3.90.190.10">
    <property type="entry name" value="Protein tyrosine phosphatase superfamily"/>
    <property type="match status" value="1"/>
</dbReference>
<name>A0ABP1RCX0_9HEXA</name>
<dbReference type="InterPro" id="IPR029021">
    <property type="entry name" value="Prot-tyrosine_phosphatase-like"/>
</dbReference>
<proteinExistence type="inferred from homology"/>
<dbReference type="InterPro" id="IPR000340">
    <property type="entry name" value="Dual-sp_phosphatase_cat-dom"/>
</dbReference>
<feature type="domain" description="Tyrosine-protein phosphatase" evidence="4">
    <location>
        <begin position="43"/>
        <end position="191"/>
    </location>
</feature>
<evidence type="ECO:0000259" key="4">
    <source>
        <dbReference type="PROSITE" id="PS50054"/>
    </source>
</evidence>
<dbReference type="InterPro" id="IPR052449">
    <property type="entry name" value="STYX-Interacting_Phosphatase"/>
</dbReference>
<feature type="compositionally biased region" description="Basic and acidic residues" evidence="3">
    <location>
        <begin position="229"/>
        <end position="245"/>
    </location>
</feature>
<comment type="similarity">
    <text evidence="2">Belongs to the protein-tyrosine phosphatase family. Non-receptor class subfamily.</text>
</comment>
<dbReference type="SUPFAM" id="SSF52799">
    <property type="entry name" value="(Phosphotyrosine protein) phosphatases II"/>
    <property type="match status" value="1"/>
</dbReference>
<feature type="domain" description="Tyrosine specific protein phosphatases" evidence="5">
    <location>
        <begin position="108"/>
        <end position="169"/>
    </location>
</feature>
<gene>
    <name evidence="6" type="ORF">ODALV1_LOCUS19839</name>
</gene>
<dbReference type="SMART" id="SM00195">
    <property type="entry name" value="DSPc"/>
    <property type="match status" value="1"/>
</dbReference>
<dbReference type="PRINTS" id="PR01909">
    <property type="entry name" value="ADSPHPHTASEA"/>
</dbReference>
<dbReference type="Pfam" id="PF00782">
    <property type="entry name" value="DSPc"/>
    <property type="match status" value="1"/>
</dbReference>
<organism evidence="6 7">
    <name type="scientific">Orchesella dallaii</name>
    <dbReference type="NCBI Taxonomy" id="48710"/>
    <lineage>
        <taxon>Eukaryota</taxon>
        <taxon>Metazoa</taxon>
        <taxon>Ecdysozoa</taxon>
        <taxon>Arthropoda</taxon>
        <taxon>Hexapoda</taxon>
        <taxon>Collembola</taxon>
        <taxon>Entomobryomorpha</taxon>
        <taxon>Entomobryoidea</taxon>
        <taxon>Orchesellidae</taxon>
        <taxon>Orchesellinae</taxon>
        <taxon>Orchesella</taxon>
    </lineage>
</organism>
<evidence type="ECO:0000256" key="1">
    <source>
        <dbReference type="ARBA" id="ARBA00008601"/>
    </source>
</evidence>
<dbReference type="PANTHER" id="PTHR46588:SF1">
    <property type="entry name" value="SERINE_THREONINE_TYROSINE-INTERACTING PROTEIN"/>
    <property type="match status" value="1"/>
</dbReference>
<comment type="caution">
    <text evidence="6">The sequence shown here is derived from an EMBL/GenBank/DDBJ whole genome shotgun (WGS) entry which is preliminary data.</text>
</comment>
<dbReference type="PROSITE" id="PS50054">
    <property type="entry name" value="TYR_PHOSPHATASE_DUAL"/>
    <property type="match status" value="1"/>
</dbReference>
<evidence type="ECO:0008006" key="8">
    <source>
        <dbReference type="Google" id="ProtNLM"/>
    </source>
</evidence>
<evidence type="ECO:0000313" key="6">
    <source>
        <dbReference type="EMBL" id="CAL8122512.1"/>
    </source>
</evidence>
<evidence type="ECO:0000259" key="5">
    <source>
        <dbReference type="PROSITE" id="PS50056"/>
    </source>
</evidence>